<reference evidence="2 3" key="1">
    <citation type="journal article" date="2015" name="Proc. Natl. Acad. Sci. U.S.A.">
        <title>The resurrection genome of Boea hygrometrica: A blueprint for survival of dehydration.</title>
        <authorList>
            <person name="Xiao L."/>
            <person name="Yang G."/>
            <person name="Zhang L."/>
            <person name="Yang X."/>
            <person name="Zhao S."/>
            <person name="Ji Z."/>
            <person name="Zhou Q."/>
            <person name="Hu M."/>
            <person name="Wang Y."/>
            <person name="Chen M."/>
            <person name="Xu Y."/>
            <person name="Jin H."/>
            <person name="Xiao X."/>
            <person name="Hu G."/>
            <person name="Bao F."/>
            <person name="Hu Y."/>
            <person name="Wan P."/>
            <person name="Li L."/>
            <person name="Deng X."/>
            <person name="Kuang T."/>
            <person name="Xiang C."/>
            <person name="Zhu J.K."/>
            <person name="Oliver M.J."/>
            <person name="He Y."/>
        </authorList>
    </citation>
    <scope>NUCLEOTIDE SEQUENCE [LARGE SCALE GENOMIC DNA]</scope>
    <source>
        <strain evidence="3">cv. XS01</strain>
    </source>
</reference>
<keyword evidence="3" id="KW-1185">Reference proteome</keyword>
<dbReference type="AlphaFoldDB" id="A0A2Z7D6A1"/>
<evidence type="ECO:0000313" key="2">
    <source>
        <dbReference type="EMBL" id="KZV54670.1"/>
    </source>
</evidence>
<protein>
    <submittedName>
        <fullName evidence="2">NAC domain-containing protein 100-like</fullName>
    </submittedName>
</protein>
<organism evidence="2 3">
    <name type="scientific">Dorcoceras hygrometricum</name>
    <dbReference type="NCBI Taxonomy" id="472368"/>
    <lineage>
        <taxon>Eukaryota</taxon>
        <taxon>Viridiplantae</taxon>
        <taxon>Streptophyta</taxon>
        <taxon>Embryophyta</taxon>
        <taxon>Tracheophyta</taxon>
        <taxon>Spermatophyta</taxon>
        <taxon>Magnoliopsida</taxon>
        <taxon>eudicotyledons</taxon>
        <taxon>Gunneridae</taxon>
        <taxon>Pentapetalae</taxon>
        <taxon>asterids</taxon>
        <taxon>lamiids</taxon>
        <taxon>Lamiales</taxon>
        <taxon>Gesneriaceae</taxon>
        <taxon>Didymocarpoideae</taxon>
        <taxon>Trichosporeae</taxon>
        <taxon>Loxocarpinae</taxon>
        <taxon>Dorcoceras</taxon>
    </lineage>
</organism>
<dbReference type="EMBL" id="KQ989402">
    <property type="protein sequence ID" value="KZV54670.1"/>
    <property type="molecule type" value="Genomic_DNA"/>
</dbReference>
<evidence type="ECO:0000256" key="1">
    <source>
        <dbReference type="SAM" id="MobiDB-lite"/>
    </source>
</evidence>
<accession>A0A2Z7D6A1</accession>
<dbReference type="Proteomes" id="UP000250235">
    <property type="component" value="Unassembled WGS sequence"/>
</dbReference>
<feature type="region of interest" description="Disordered" evidence="1">
    <location>
        <begin position="80"/>
        <end position="109"/>
    </location>
</feature>
<evidence type="ECO:0000313" key="3">
    <source>
        <dbReference type="Proteomes" id="UP000250235"/>
    </source>
</evidence>
<gene>
    <name evidence="2" type="ORF">F511_20660</name>
</gene>
<name>A0A2Z7D6A1_9LAMI</name>
<proteinExistence type="predicted"/>
<sequence length="109" mass="12005">MQGIQELVTDPFKRNTSDWLREITRNDDASTNLNDTVMVTYLATGSSNHRLVAPSSATAETSSQHSKMLTNTCHSLVDPRISAPAASSNHLQTPLLPADNNTSRLRHLY</sequence>